<evidence type="ECO:0000256" key="1">
    <source>
        <dbReference type="SAM" id="MobiDB-lite"/>
    </source>
</evidence>
<sequence length="99" mass="10945">MRDHTTAQETGPRDTQCDAREVNAALEWTAGRTADMHGGQATDYLASLRVRLLGFGYSRTEAVRKGTENGTTPGRTRRTSRRPDRSPGTRLPMTTKRPG</sequence>
<evidence type="ECO:0000313" key="2">
    <source>
        <dbReference type="EMBL" id="GGJ59762.1"/>
    </source>
</evidence>
<reference evidence="2" key="1">
    <citation type="journal article" date="2014" name="Int. J. Syst. Evol. Microbiol.">
        <title>Complete genome sequence of Corynebacterium casei LMG S-19264T (=DSM 44701T), isolated from a smear-ripened cheese.</title>
        <authorList>
            <consortium name="US DOE Joint Genome Institute (JGI-PGF)"/>
            <person name="Walter F."/>
            <person name="Albersmeier A."/>
            <person name="Kalinowski J."/>
            <person name="Ruckert C."/>
        </authorList>
    </citation>
    <scope>NUCLEOTIDE SEQUENCE</scope>
    <source>
        <strain evidence="2">JCM 3086</strain>
    </source>
</reference>
<proteinExistence type="predicted"/>
<feature type="region of interest" description="Disordered" evidence="1">
    <location>
        <begin position="59"/>
        <end position="99"/>
    </location>
</feature>
<reference evidence="2" key="2">
    <citation type="submission" date="2020-09" db="EMBL/GenBank/DDBJ databases">
        <authorList>
            <person name="Sun Q."/>
            <person name="Ohkuma M."/>
        </authorList>
    </citation>
    <scope>NUCLEOTIDE SEQUENCE</scope>
    <source>
        <strain evidence="2">JCM 3086</strain>
    </source>
</reference>
<name>A0A917LE23_9ACTN</name>
<accession>A0A917LE23</accession>
<dbReference type="EMBL" id="BMQA01000061">
    <property type="protein sequence ID" value="GGJ59762.1"/>
    <property type="molecule type" value="Genomic_DNA"/>
</dbReference>
<evidence type="ECO:0000313" key="3">
    <source>
        <dbReference type="Proteomes" id="UP000657574"/>
    </source>
</evidence>
<keyword evidence="3" id="KW-1185">Reference proteome</keyword>
<gene>
    <name evidence="2" type="ORF">GCM10010121_082980</name>
</gene>
<protein>
    <submittedName>
        <fullName evidence="2">Uncharacterized protein</fullName>
    </submittedName>
</protein>
<comment type="caution">
    <text evidence="2">The sequence shown here is derived from an EMBL/GenBank/DDBJ whole genome shotgun (WGS) entry which is preliminary data.</text>
</comment>
<organism evidence="2 3">
    <name type="scientific">Streptomyces brasiliensis</name>
    <dbReference type="NCBI Taxonomy" id="1954"/>
    <lineage>
        <taxon>Bacteria</taxon>
        <taxon>Bacillati</taxon>
        <taxon>Actinomycetota</taxon>
        <taxon>Actinomycetes</taxon>
        <taxon>Kitasatosporales</taxon>
        <taxon>Streptomycetaceae</taxon>
        <taxon>Streptomyces</taxon>
    </lineage>
</organism>
<dbReference type="AlphaFoldDB" id="A0A917LE23"/>
<dbReference type="Proteomes" id="UP000657574">
    <property type="component" value="Unassembled WGS sequence"/>
</dbReference>